<dbReference type="Proteomes" id="UP000285301">
    <property type="component" value="Unassembled WGS sequence"/>
</dbReference>
<protein>
    <submittedName>
        <fullName evidence="7">Gastrula zinc finger protein XlCGF52.1-like protein</fullName>
    </submittedName>
</protein>
<dbReference type="SUPFAM" id="SSF57667">
    <property type="entry name" value="beta-beta-alpha zinc fingers"/>
    <property type="match status" value="2"/>
</dbReference>
<dbReference type="OrthoDB" id="6513347at2759"/>
<evidence type="ECO:0000256" key="5">
    <source>
        <dbReference type="SAM" id="MobiDB-lite"/>
    </source>
</evidence>
<dbReference type="EMBL" id="NCKU01003527">
    <property type="protein sequence ID" value="RWS07366.1"/>
    <property type="molecule type" value="Genomic_DNA"/>
</dbReference>
<dbReference type="GO" id="GO:0008270">
    <property type="term" value="F:zinc ion binding"/>
    <property type="evidence" value="ECO:0007669"/>
    <property type="project" value="UniProtKB-KW"/>
</dbReference>
<dbReference type="InterPro" id="IPR013087">
    <property type="entry name" value="Znf_C2H2_type"/>
</dbReference>
<dbReference type="STRING" id="1965070.A0A3S3S0A6"/>
<dbReference type="PANTHER" id="PTHR23235">
    <property type="entry name" value="KRUEPPEL-LIKE TRANSCRIPTION FACTOR"/>
    <property type="match status" value="1"/>
</dbReference>
<keyword evidence="9" id="KW-1185">Reference proteome</keyword>
<dbReference type="Pfam" id="PF00096">
    <property type="entry name" value="zf-C2H2"/>
    <property type="match status" value="3"/>
</dbReference>
<evidence type="ECO:0000313" key="8">
    <source>
        <dbReference type="EMBL" id="RWS12869.1"/>
    </source>
</evidence>
<feature type="domain" description="C2H2-type" evidence="6">
    <location>
        <begin position="27"/>
        <end position="54"/>
    </location>
</feature>
<feature type="compositionally biased region" description="Low complexity" evidence="5">
    <location>
        <begin position="9"/>
        <end position="19"/>
    </location>
</feature>
<proteinExistence type="predicted"/>
<evidence type="ECO:0000256" key="2">
    <source>
        <dbReference type="ARBA" id="ARBA00022771"/>
    </source>
</evidence>
<reference evidence="7" key="2">
    <citation type="submission" date="2018-11" db="EMBL/GenBank/DDBJ databases">
        <title>Trombidioid mite genomics.</title>
        <authorList>
            <person name="Dong X."/>
        </authorList>
    </citation>
    <scope>NUCLEOTIDE SEQUENCE</scope>
    <source>
        <strain evidence="7">UoL-WK</strain>
    </source>
</reference>
<feature type="domain" description="C2H2-type" evidence="6">
    <location>
        <begin position="55"/>
        <end position="82"/>
    </location>
</feature>
<evidence type="ECO:0000256" key="1">
    <source>
        <dbReference type="ARBA" id="ARBA00022723"/>
    </source>
</evidence>
<evidence type="ECO:0000313" key="9">
    <source>
        <dbReference type="Proteomes" id="UP000285301"/>
    </source>
</evidence>
<dbReference type="GO" id="GO:0000978">
    <property type="term" value="F:RNA polymerase II cis-regulatory region sequence-specific DNA binding"/>
    <property type="evidence" value="ECO:0007669"/>
    <property type="project" value="TreeGrafter"/>
</dbReference>
<dbReference type="SMART" id="SM00355">
    <property type="entry name" value="ZnF_C2H2"/>
    <property type="match status" value="3"/>
</dbReference>
<dbReference type="PANTHER" id="PTHR23235:SF120">
    <property type="entry name" value="KRUPPEL-LIKE FACTOR 15"/>
    <property type="match status" value="1"/>
</dbReference>
<dbReference type="PROSITE" id="PS50157">
    <property type="entry name" value="ZINC_FINGER_C2H2_2"/>
    <property type="match status" value="3"/>
</dbReference>
<dbReference type="PROSITE" id="PS00028">
    <property type="entry name" value="ZINC_FINGER_C2H2_1"/>
    <property type="match status" value="3"/>
</dbReference>
<organism evidence="7 9">
    <name type="scientific">Dinothrombium tinctorium</name>
    <dbReference type="NCBI Taxonomy" id="1965070"/>
    <lineage>
        <taxon>Eukaryota</taxon>
        <taxon>Metazoa</taxon>
        <taxon>Ecdysozoa</taxon>
        <taxon>Arthropoda</taxon>
        <taxon>Chelicerata</taxon>
        <taxon>Arachnida</taxon>
        <taxon>Acari</taxon>
        <taxon>Acariformes</taxon>
        <taxon>Trombidiformes</taxon>
        <taxon>Prostigmata</taxon>
        <taxon>Anystina</taxon>
        <taxon>Parasitengona</taxon>
        <taxon>Trombidioidea</taxon>
        <taxon>Trombidiidae</taxon>
        <taxon>Dinothrombium</taxon>
    </lineage>
</organism>
<dbReference type="AlphaFoldDB" id="A0A3S3S0A6"/>
<keyword evidence="1" id="KW-0479">Metal-binding</keyword>
<gene>
    <name evidence="7" type="ORF">B4U79_08642</name>
    <name evidence="8" type="ORF">B4U79_13431</name>
</gene>
<dbReference type="GO" id="GO:0000981">
    <property type="term" value="F:DNA-binding transcription factor activity, RNA polymerase II-specific"/>
    <property type="evidence" value="ECO:0007669"/>
    <property type="project" value="TreeGrafter"/>
</dbReference>
<evidence type="ECO:0000313" key="7">
    <source>
        <dbReference type="EMBL" id="RWS07366.1"/>
    </source>
</evidence>
<evidence type="ECO:0000256" key="4">
    <source>
        <dbReference type="PROSITE-ProRule" id="PRU00042"/>
    </source>
</evidence>
<dbReference type="EMBL" id="NCKU01001179">
    <property type="protein sequence ID" value="RWS12869.1"/>
    <property type="molecule type" value="Genomic_DNA"/>
</dbReference>
<comment type="caution">
    <text evidence="7">The sequence shown here is derived from an EMBL/GenBank/DDBJ whole genome shotgun (WGS) entry which is preliminary data.</text>
</comment>
<feature type="domain" description="C2H2-type" evidence="6">
    <location>
        <begin position="89"/>
        <end position="115"/>
    </location>
</feature>
<keyword evidence="3" id="KW-0862">Zinc</keyword>
<dbReference type="FunFam" id="3.30.160.60:FF:000616">
    <property type="entry name" value="PR domain zinc finger protein 13"/>
    <property type="match status" value="1"/>
</dbReference>
<evidence type="ECO:0000259" key="6">
    <source>
        <dbReference type="PROSITE" id="PS50157"/>
    </source>
</evidence>
<accession>A0A3S3S0A6</accession>
<dbReference type="InterPro" id="IPR036236">
    <property type="entry name" value="Znf_C2H2_sf"/>
</dbReference>
<dbReference type="FunFam" id="3.30.160.60:FF:000446">
    <property type="entry name" value="Zinc finger protein"/>
    <property type="match status" value="1"/>
</dbReference>
<evidence type="ECO:0000256" key="3">
    <source>
        <dbReference type="ARBA" id="ARBA00022833"/>
    </source>
</evidence>
<name>A0A3S3S0A6_9ACAR</name>
<feature type="region of interest" description="Disordered" evidence="5">
    <location>
        <begin position="1"/>
        <end position="26"/>
    </location>
</feature>
<keyword evidence="2 4" id="KW-0863">Zinc-finger</keyword>
<sequence length="115" mass="13242">MPDISFAQSLCSNKSSSNSDTKEPRTHPCVFCGKLYTRKYGLKIHLRTHTGQKPLECRYCGRAFSDPSNLNKHVRLHAPQTSGIVSSPYRCKFCAKILVRRRDLERHIKSRHQNN</sequence>
<dbReference type="Gene3D" id="3.30.160.60">
    <property type="entry name" value="Classic Zinc Finger"/>
    <property type="match status" value="2"/>
</dbReference>
<reference evidence="7 9" key="1">
    <citation type="journal article" date="2018" name="Gigascience">
        <title>Genomes of trombidid mites reveal novel predicted allergens and laterally-transferred genes associated with secondary metabolism.</title>
        <authorList>
            <person name="Dong X."/>
            <person name="Chaisiri K."/>
            <person name="Xia D."/>
            <person name="Armstrong S.D."/>
            <person name="Fang Y."/>
            <person name="Donnelly M.J."/>
            <person name="Kadowaki T."/>
            <person name="McGarry J.W."/>
            <person name="Darby A.C."/>
            <person name="Makepeace B.L."/>
        </authorList>
    </citation>
    <scope>NUCLEOTIDE SEQUENCE [LARGE SCALE GENOMIC DNA]</scope>
    <source>
        <strain evidence="7">UoL-WK</strain>
    </source>
</reference>
<dbReference type="GO" id="GO:0005634">
    <property type="term" value="C:nucleus"/>
    <property type="evidence" value="ECO:0007669"/>
    <property type="project" value="UniProtKB-ARBA"/>
</dbReference>